<sequence length="161" mass="17735">MQSLLEVCQGTPLAEVPAGEVLLTEGTTSGHLYVLKDGEVEVLRGETQVAVVDEPGALFGEMSVLLQRPHTATVRTMTPCTLFVFDDAASFLRSRPEIAFHVARLLASRLNSATCYLADIKQQFEDRADHLGMVGEVLDTLMHTHEREFSPGPERESDPRL</sequence>
<dbReference type="PANTHER" id="PTHR24567:SF68">
    <property type="entry name" value="DNA-BINDING TRANSCRIPTIONAL DUAL REGULATOR CRP"/>
    <property type="match status" value="1"/>
</dbReference>
<dbReference type="EMBL" id="AP014648">
    <property type="protein sequence ID" value="BAQ15665.1"/>
    <property type="molecule type" value="Genomic_DNA"/>
</dbReference>
<organism evidence="2 3">
    <name type="scientific">Methyloceanibacter caenitepidi</name>
    <dbReference type="NCBI Taxonomy" id="1384459"/>
    <lineage>
        <taxon>Bacteria</taxon>
        <taxon>Pseudomonadati</taxon>
        <taxon>Pseudomonadota</taxon>
        <taxon>Alphaproteobacteria</taxon>
        <taxon>Hyphomicrobiales</taxon>
        <taxon>Hyphomicrobiaceae</taxon>
        <taxon>Methyloceanibacter</taxon>
    </lineage>
</organism>
<dbReference type="PANTHER" id="PTHR24567">
    <property type="entry name" value="CRP FAMILY TRANSCRIPTIONAL REGULATORY PROTEIN"/>
    <property type="match status" value="1"/>
</dbReference>
<dbReference type="GO" id="GO:0005829">
    <property type="term" value="C:cytosol"/>
    <property type="evidence" value="ECO:0007669"/>
    <property type="project" value="TreeGrafter"/>
</dbReference>
<dbReference type="GO" id="GO:0003700">
    <property type="term" value="F:DNA-binding transcription factor activity"/>
    <property type="evidence" value="ECO:0007669"/>
    <property type="project" value="TreeGrafter"/>
</dbReference>
<keyword evidence="3" id="KW-1185">Reference proteome</keyword>
<dbReference type="Proteomes" id="UP000031643">
    <property type="component" value="Chromosome"/>
</dbReference>
<reference evidence="2 3" key="1">
    <citation type="submission" date="2014-09" db="EMBL/GenBank/DDBJ databases">
        <title>Genome sequencing of Methyloceanibacter caenitepidi Gela4.</title>
        <authorList>
            <person name="Takeuchi M."/>
            <person name="Susumu S."/>
            <person name="Kamagata Y."/>
            <person name="Oshima K."/>
            <person name="Hattori M."/>
            <person name="Iwasaki W."/>
        </authorList>
    </citation>
    <scope>NUCLEOTIDE SEQUENCE [LARGE SCALE GENOMIC DNA]</scope>
    <source>
        <strain evidence="2 3">Gela4</strain>
    </source>
</reference>
<dbReference type="RefSeq" id="WP_045363551.1">
    <property type="nucleotide sequence ID" value="NZ_AP014648.1"/>
</dbReference>
<evidence type="ECO:0000313" key="2">
    <source>
        <dbReference type="EMBL" id="BAQ15665.1"/>
    </source>
</evidence>
<dbReference type="HOGENOM" id="CLU_1640538_0_0_5"/>
<dbReference type="Pfam" id="PF00027">
    <property type="entry name" value="cNMP_binding"/>
    <property type="match status" value="1"/>
</dbReference>
<proteinExistence type="predicted"/>
<dbReference type="AlphaFoldDB" id="A0A0A8JYI3"/>
<dbReference type="KEGG" id="mcg:GL4_0195"/>
<gene>
    <name evidence="2" type="ORF">GL4_0195</name>
</gene>
<dbReference type="SUPFAM" id="SSF51206">
    <property type="entry name" value="cAMP-binding domain-like"/>
    <property type="match status" value="1"/>
</dbReference>
<accession>A0A0A8JYI3</accession>
<dbReference type="CDD" id="cd00038">
    <property type="entry name" value="CAP_ED"/>
    <property type="match status" value="1"/>
</dbReference>
<dbReference type="PROSITE" id="PS50042">
    <property type="entry name" value="CNMP_BINDING_3"/>
    <property type="match status" value="1"/>
</dbReference>
<dbReference type="InterPro" id="IPR000595">
    <property type="entry name" value="cNMP-bd_dom"/>
</dbReference>
<feature type="domain" description="Cyclic nucleotide-binding" evidence="1">
    <location>
        <begin position="1"/>
        <end position="86"/>
    </location>
</feature>
<dbReference type="InterPro" id="IPR014710">
    <property type="entry name" value="RmlC-like_jellyroll"/>
</dbReference>
<name>A0A0A8JYI3_9HYPH</name>
<dbReference type="STRING" id="1384459.GL4_0195"/>
<dbReference type="InterPro" id="IPR050397">
    <property type="entry name" value="Env_Response_Regulators"/>
</dbReference>
<dbReference type="Gene3D" id="2.60.120.10">
    <property type="entry name" value="Jelly Rolls"/>
    <property type="match status" value="1"/>
</dbReference>
<evidence type="ECO:0000313" key="3">
    <source>
        <dbReference type="Proteomes" id="UP000031643"/>
    </source>
</evidence>
<dbReference type="SMART" id="SM00100">
    <property type="entry name" value="cNMP"/>
    <property type="match status" value="1"/>
</dbReference>
<protein>
    <recommendedName>
        <fullName evidence="1">Cyclic nucleotide-binding domain-containing protein</fullName>
    </recommendedName>
</protein>
<dbReference type="OrthoDB" id="192231at2"/>
<evidence type="ECO:0000259" key="1">
    <source>
        <dbReference type="PROSITE" id="PS50042"/>
    </source>
</evidence>
<dbReference type="InterPro" id="IPR018490">
    <property type="entry name" value="cNMP-bd_dom_sf"/>
</dbReference>